<dbReference type="InterPro" id="IPR009000">
    <property type="entry name" value="Transl_B-barrel_sf"/>
</dbReference>
<keyword evidence="11" id="KW-1185">Reference proteome</keyword>
<organism evidence="11">
    <name type="scientific">Selaginella moellendorffii</name>
    <name type="common">Spikemoss</name>
    <dbReference type="NCBI Taxonomy" id="88036"/>
    <lineage>
        <taxon>Eukaryota</taxon>
        <taxon>Viridiplantae</taxon>
        <taxon>Streptophyta</taxon>
        <taxon>Embryophyta</taxon>
        <taxon>Tracheophyta</taxon>
        <taxon>Lycopodiopsida</taxon>
        <taxon>Selaginellales</taxon>
        <taxon>Selaginellaceae</taxon>
        <taxon>Selaginella</taxon>
    </lineage>
</organism>
<dbReference type="GO" id="GO:0005762">
    <property type="term" value="C:mitochondrial large ribosomal subunit"/>
    <property type="evidence" value="ECO:0000318"/>
    <property type="project" value="GO_Central"/>
</dbReference>
<dbReference type="PROSITE" id="PS00474">
    <property type="entry name" value="RIBOSOMAL_L3"/>
    <property type="match status" value="1"/>
</dbReference>
<dbReference type="HAMAP" id="MF_01325_B">
    <property type="entry name" value="Ribosomal_uL3_B"/>
    <property type="match status" value="1"/>
</dbReference>
<accession>D8RH52</accession>
<dbReference type="InterPro" id="IPR019926">
    <property type="entry name" value="Ribosomal_uL3_CS"/>
</dbReference>
<proteinExistence type="inferred from homology"/>
<dbReference type="Gene3D" id="2.40.30.10">
    <property type="entry name" value="Translation factors"/>
    <property type="match status" value="1"/>
</dbReference>
<dbReference type="SUPFAM" id="SSF50447">
    <property type="entry name" value="Translation proteins"/>
    <property type="match status" value="1"/>
</dbReference>
<dbReference type="GO" id="GO:0006412">
    <property type="term" value="P:translation"/>
    <property type="evidence" value="ECO:0007669"/>
    <property type="project" value="InterPro"/>
</dbReference>
<keyword evidence="6 8" id="KW-0687">Ribonucleoprotein</keyword>
<dbReference type="KEGG" id="smo:SELMODRAFT_267426"/>
<dbReference type="OMA" id="IGIYPMW"/>
<dbReference type="FunFam" id="3.30.160.810:FF:000001">
    <property type="entry name" value="50S ribosomal protein L3"/>
    <property type="match status" value="1"/>
</dbReference>
<sequence length="279" mass="30723">MDGIGRAGRQPRPIVEAVPKPMDRTSRRTGLIAVKCGMTAVWDKWGRRIPITVLWADDNQVVQVKTVDHEGFNALQVGCGQKKPKQLSIPELGHFRSKGVPIKRKLKEFQVSEDALLPVGTPLTVRHFVPGQFLDVTGVSIGKGFQGPMKRWGFAGMPASHGASLSHRSHGATGGRKSPGKVFKNKKMAGQMGNRKATVFCVWVYKVEPQRDLIWVKGQVPGCKGNFVYIRDSWNKPPDVSLTPFPTHFAPPDEDPATLEALIADVGAEDPFQVDEEKK</sequence>
<keyword evidence="3" id="KW-0809">Transit peptide</keyword>
<dbReference type="PANTHER" id="PTHR11229">
    <property type="entry name" value="50S RIBOSOMAL PROTEIN L3"/>
    <property type="match status" value="1"/>
</dbReference>
<dbReference type="AlphaFoldDB" id="D8RH52"/>
<evidence type="ECO:0000256" key="4">
    <source>
        <dbReference type="ARBA" id="ARBA00022980"/>
    </source>
</evidence>
<evidence type="ECO:0000256" key="3">
    <source>
        <dbReference type="ARBA" id="ARBA00022946"/>
    </source>
</evidence>
<evidence type="ECO:0000313" key="10">
    <source>
        <dbReference type="EMBL" id="EFJ28474.1"/>
    </source>
</evidence>
<evidence type="ECO:0000256" key="8">
    <source>
        <dbReference type="RuleBase" id="RU003905"/>
    </source>
</evidence>
<dbReference type="eggNOG" id="KOG3141">
    <property type="taxonomic scope" value="Eukaryota"/>
</dbReference>
<dbReference type="Gramene" id="EFJ28474">
    <property type="protein sequence ID" value="EFJ28474"/>
    <property type="gene ID" value="SELMODRAFT_267426"/>
</dbReference>
<dbReference type="InParanoid" id="D8RH52"/>
<evidence type="ECO:0000256" key="1">
    <source>
        <dbReference type="ARBA" id="ARBA00004173"/>
    </source>
</evidence>
<feature type="region of interest" description="Disordered" evidence="9">
    <location>
        <begin position="160"/>
        <end position="181"/>
    </location>
</feature>
<evidence type="ECO:0000313" key="11">
    <source>
        <dbReference type="Proteomes" id="UP000001514"/>
    </source>
</evidence>
<gene>
    <name evidence="10" type="ORF">SELMODRAFT_267426</name>
</gene>
<dbReference type="InterPro" id="IPR000597">
    <property type="entry name" value="Ribosomal_uL3"/>
</dbReference>
<keyword evidence="5" id="KW-0496">Mitochondrion</keyword>
<evidence type="ECO:0000256" key="6">
    <source>
        <dbReference type="ARBA" id="ARBA00023274"/>
    </source>
</evidence>
<dbReference type="STRING" id="88036.D8RH52"/>
<evidence type="ECO:0000256" key="9">
    <source>
        <dbReference type="SAM" id="MobiDB-lite"/>
    </source>
</evidence>
<dbReference type="InterPro" id="IPR019927">
    <property type="entry name" value="Ribosomal_uL3_bac/org-type"/>
</dbReference>
<dbReference type="PANTHER" id="PTHR11229:SF8">
    <property type="entry name" value="LARGE RIBOSOMAL SUBUNIT PROTEIN UL3M"/>
    <property type="match status" value="1"/>
</dbReference>
<keyword evidence="4 8" id="KW-0689">Ribosomal protein</keyword>
<dbReference type="FunFam" id="2.40.30.10:FF:000004">
    <property type="entry name" value="50S ribosomal protein L3"/>
    <property type="match status" value="1"/>
</dbReference>
<dbReference type="HOGENOM" id="CLU_044142_1_0_1"/>
<name>D8RH52_SELML</name>
<evidence type="ECO:0000256" key="2">
    <source>
        <dbReference type="ARBA" id="ARBA00006540"/>
    </source>
</evidence>
<dbReference type="EMBL" id="GL377579">
    <property type="protein sequence ID" value="EFJ28474.1"/>
    <property type="molecule type" value="Genomic_DNA"/>
</dbReference>
<comment type="subcellular location">
    <subcellularLocation>
        <location evidence="1">Mitochondrion</location>
    </subcellularLocation>
</comment>
<evidence type="ECO:0000256" key="7">
    <source>
        <dbReference type="ARBA" id="ARBA00035209"/>
    </source>
</evidence>
<evidence type="ECO:0000256" key="5">
    <source>
        <dbReference type="ARBA" id="ARBA00023128"/>
    </source>
</evidence>
<comment type="similarity">
    <text evidence="2 8">Belongs to the universal ribosomal protein uL3 family.</text>
</comment>
<dbReference type="NCBIfam" id="TIGR03625">
    <property type="entry name" value="L3_bact"/>
    <property type="match status" value="1"/>
</dbReference>
<protein>
    <recommendedName>
        <fullName evidence="7">Large ribosomal subunit protein uL3m</fullName>
    </recommendedName>
</protein>
<reference evidence="10 11" key="1">
    <citation type="journal article" date="2011" name="Science">
        <title>The Selaginella genome identifies genetic changes associated with the evolution of vascular plants.</title>
        <authorList>
            <person name="Banks J.A."/>
            <person name="Nishiyama T."/>
            <person name="Hasebe M."/>
            <person name="Bowman J.L."/>
            <person name="Gribskov M."/>
            <person name="dePamphilis C."/>
            <person name="Albert V.A."/>
            <person name="Aono N."/>
            <person name="Aoyama T."/>
            <person name="Ambrose B.A."/>
            <person name="Ashton N.W."/>
            <person name="Axtell M.J."/>
            <person name="Barker E."/>
            <person name="Barker M.S."/>
            <person name="Bennetzen J.L."/>
            <person name="Bonawitz N.D."/>
            <person name="Chapple C."/>
            <person name="Cheng C."/>
            <person name="Correa L.G."/>
            <person name="Dacre M."/>
            <person name="DeBarry J."/>
            <person name="Dreyer I."/>
            <person name="Elias M."/>
            <person name="Engstrom E.M."/>
            <person name="Estelle M."/>
            <person name="Feng L."/>
            <person name="Finet C."/>
            <person name="Floyd S.K."/>
            <person name="Frommer W.B."/>
            <person name="Fujita T."/>
            <person name="Gramzow L."/>
            <person name="Gutensohn M."/>
            <person name="Harholt J."/>
            <person name="Hattori M."/>
            <person name="Heyl A."/>
            <person name="Hirai T."/>
            <person name="Hiwatashi Y."/>
            <person name="Ishikawa M."/>
            <person name="Iwata M."/>
            <person name="Karol K.G."/>
            <person name="Koehler B."/>
            <person name="Kolukisaoglu U."/>
            <person name="Kubo M."/>
            <person name="Kurata T."/>
            <person name="Lalonde S."/>
            <person name="Li K."/>
            <person name="Li Y."/>
            <person name="Litt A."/>
            <person name="Lyons E."/>
            <person name="Manning G."/>
            <person name="Maruyama T."/>
            <person name="Michael T.P."/>
            <person name="Mikami K."/>
            <person name="Miyazaki S."/>
            <person name="Morinaga S."/>
            <person name="Murata T."/>
            <person name="Mueller-Roeber B."/>
            <person name="Nelson D.R."/>
            <person name="Obara M."/>
            <person name="Oguri Y."/>
            <person name="Olmstead R.G."/>
            <person name="Onodera N."/>
            <person name="Petersen B.L."/>
            <person name="Pils B."/>
            <person name="Prigge M."/>
            <person name="Rensing S.A."/>
            <person name="Riano-Pachon D.M."/>
            <person name="Roberts A.W."/>
            <person name="Sato Y."/>
            <person name="Scheller H.V."/>
            <person name="Schulz B."/>
            <person name="Schulz C."/>
            <person name="Shakirov E.V."/>
            <person name="Shibagaki N."/>
            <person name="Shinohara N."/>
            <person name="Shippen D.E."/>
            <person name="Soerensen I."/>
            <person name="Sotooka R."/>
            <person name="Sugimoto N."/>
            <person name="Sugita M."/>
            <person name="Sumikawa N."/>
            <person name="Tanurdzic M."/>
            <person name="Theissen G."/>
            <person name="Ulvskov P."/>
            <person name="Wakazuki S."/>
            <person name="Weng J.K."/>
            <person name="Willats W.W."/>
            <person name="Wipf D."/>
            <person name="Wolf P.G."/>
            <person name="Yang L."/>
            <person name="Zimmer A.D."/>
            <person name="Zhu Q."/>
            <person name="Mitros T."/>
            <person name="Hellsten U."/>
            <person name="Loque D."/>
            <person name="Otillar R."/>
            <person name="Salamov A."/>
            <person name="Schmutz J."/>
            <person name="Shapiro H."/>
            <person name="Lindquist E."/>
            <person name="Lucas S."/>
            <person name="Rokhsar D."/>
            <person name="Grigoriev I.V."/>
        </authorList>
    </citation>
    <scope>NUCLEOTIDE SEQUENCE [LARGE SCALE GENOMIC DNA]</scope>
</reference>
<dbReference type="Proteomes" id="UP000001514">
    <property type="component" value="Unassembled WGS sequence"/>
</dbReference>
<dbReference type="GO" id="GO:0003735">
    <property type="term" value="F:structural constituent of ribosome"/>
    <property type="evidence" value="ECO:0000318"/>
    <property type="project" value="GO_Central"/>
</dbReference>
<dbReference type="FunCoup" id="D8RH52">
    <property type="interactions" value="4446"/>
</dbReference>
<dbReference type="Gene3D" id="3.30.160.810">
    <property type="match status" value="1"/>
</dbReference>
<dbReference type="Pfam" id="PF00297">
    <property type="entry name" value="Ribosomal_L3"/>
    <property type="match status" value="1"/>
</dbReference>